<sequence length="109" mass="13092">MEENVQIKKAQMPMLFPFEPDEFWRQIRLIVREEVASINRVTLPSSLYETPGLKYKPLYKMNEVCELFQVTKPTIYDWIRHGKLKPYKVRSRVFFLRNDIQQLLGLNSD</sequence>
<evidence type="ECO:0000313" key="3">
    <source>
        <dbReference type="Proteomes" id="UP000199310"/>
    </source>
</evidence>
<evidence type="ECO:0000259" key="1">
    <source>
        <dbReference type="Pfam" id="PF12728"/>
    </source>
</evidence>
<dbReference type="SUPFAM" id="SSF46955">
    <property type="entry name" value="Putative DNA-binding domain"/>
    <property type="match status" value="1"/>
</dbReference>
<dbReference type="EMBL" id="FOJG01000002">
    <property type="protein sequence ID" value="SEW56464.1"/>
    <property type="molecule type" value="Genomic_DNA"/>
</dbReference>
<dbReference type="AlphaFoldDB" id="A0A1I0SDY4"/>
<dbReference type="InterPro" id="IPR041657">
    <property type="entry name" value="HTH_17"/>
</dbReference>
<accession>A0A1I0SDY4</accession>
<dbReference type="OrthoDB" id="1097811at2"/>
<reference evidence="3" key="1">
    <citation type="submission" date="2016-10" db="EMBL/GenBank/DDBJ databases">
        <authorList>
            <person name="Varghese N."/>
            <person name="Submissions S."/>
        </authorList>
    </citation>
    <scope>NUCLEOTIDE SEQUENCE [LARGE SCALE GENOMIC DNA]</scope>
    <source>
        <strain evidence="3">DSM 3695</strain>
    </source>
</reference>
<gene>
    <name evidence="2" type="ORF">SAMN04488122_6674</name>
</gene>
<dbReference type="Proteomes" id="UP000199310">
    <property type="component" value="Unassembled WGS sequence"/>
</dbReference>
<name>A0A1I0SDY4_9BACT</name>
<organism evidence="2 3">
    <name type="scientific">Chitinophaga arvensicola</name>
    <dbReference type="NCBI Taxonomy" id="29529"/>
    <lineage>
        <taxon>Bacteria</taxon>
        <taxon>Pseudomonadati</taxon>
        <taxon>Bacteroidota</taxon>
        <taxon>Chitinophagia</taxon>
        <taxon>Chitinophagales</taxon>
        <taxon>Chitinophagaceae</taxon>
        <taxon>Chitinophaga</taxon>
    </lineage>
</organism>
<feature type="domain" description="Helix-turn-helix" evidence="1">
    <location>
        <begin position="58"/>
        <end position="104"/>
    </location>
</feature>
<dbReference type="InterPro" id="IPR010093">
    <property type="entry name" value="SinI_DNA-bd"/>
</dbReference>
<dbReference type="Pfam" id="PF12728">
    <property type="entry name" value="HTH_17"/>
    <property type="match status" value="1"/>
</dbReference>
<keyword evidence="3" id="KW-1185">Reference proteome</keyword>
<evidence type="ECO:0000313" key="2">
    <source>
        <dbReference type="EMBL" id="SEW56464.1"/>
    </source>
</evidence>
<proteinExistence type="predicted"/>
<dbReference type="NCBIfam" id="TIGR01764">
    <property type="entry name" value="excise"/>
    <property type="match status" value="1"/>
</dbReference>
<dbReference type="InterPro" id="IPR009061">
    <property type="entry name" value="DNA-bd_dom_put_sf"/>
</dbReference>
<dbReference type="Gene3D" id="1.10.1660.10">
    <property type="match status" value="1"/>
</dbReference>
<dbReference type="RefSeq" id="WP_089903819.1">
    <property type="nucleotide sequence ID" value="NZ_FOJG01000002.1"/>
</dbReference>
<protein>
    <submittedName>
        <fullName evidence="2">DNA binding domain-containing protein, excisionase family</fullName>
    </submittedName>
</protein>
<dbReference type="STRING" id="29529.SAMN04488122_6674"/>
<dbReference type="GO" id="GO:0003677">
    <property type="term" value="F:DNA binding"/>
    <property type="evidence" value="ECO:0007669"/>
    <property type="project" value="InterPro"/>
</dbReference>